<dbReference type="Proteomes" id="UP001161697">
    <property type="component" value="Unassembled WGS sequence"/>
</dbReference>
<feature type="domain" description="NADPH-dependent FMN reductase-like" evidence="2">
    <location>
        <begin position="3"/>
        <end position="142"/>
    </location>
</feature>
<evidence type="ECO:0000256" key="1">
    <source>
        <dbReference type="ARBA" id="ARBA00022643"/>
    </source>
</evidence>
<evidence type="ECO:0000313" key="3">
    <source>
        <dbReference type="EMBL" id="MDH1341180.1"/>
    </source>
</evidence>
<keyword evidence="1" id="KW-0288">FMN</keyword>
<dbReference type="InterPro" id="IPR005025">
    <property type="entry name" value="FMN_Rdtase-like_dom"/>
</dbReference>
<evidence type="ECO:0000313" key="8">
    <source>
        <dbReference type="Proteomes" id="UP000254084"/>
    </source>
</evidence>
<dbReference type="GO" id="GO:0016655">
    <property type="term" value="F:oxidoreductase activity, acting on NAD(P)H, quinone or similar compound as acceptor"/>
    <property type="evidence" value="ECO:0007669"/>
    <property type="project" value="UniProtKB-ARBA"/>
</dbReference>
<reference evidence="4 7" key="1">
    <citation type="submission" date="2018-04" db="EMBL/GenBank/DDBJ databases">
        <title>Pseudomonas sp. nov., isolated from mangrove soil.</title>
        <authorList>
            <person name="Chen C."/>
        </authorList>
    </citation>
    <scope>NUCLEOTIDE SEQUENCE [LARGE SCALE GENOMIC DNA]</scope>
    <source>
        <strain evidence="4 7">JCM 14246</strain>
    </source>
</reference>
<dbReference type="Gene3D" id="3.40.50.360">
    <property type="match status" value="1"/>
</dbReference>
<evidence type="ECO:0000313" key="7">
    <source>
        <dbReference type="Proteomes" id="UP000244052"/>
    </source>
</evidence>
<dbReference type="EMBL" id="JAOCJE010000001">
    <property type="protein sequence ID" value="MDH1341180.1"/>
    <property type="molecule type" value="Genomic_DNA"/>
</dbReference>
<organism evidence="5 9">
    <name type="scientific">Ectopseudomonas oleovorans</name>
    <name type="common">Pseudomonas oleovorans</name>
    <dbReference type="NCBI Taxonomy" id="301"/>
    <lineage>
        <taxon>Bacteria</taxon>
        <taxon>Pseudomonadati</taxon>
        <taxon>Pseudomonadota</taxon>
        <taxon>Gammaproteobacteria</taxon>
        <taxon>Pseudomonadales</taxon>
        <taxon>Pseudomonadaceae</taxon>
        <taxon>Ectopseudomonas</taxon>
    </lineage>
</organism>
<dbReference type="PANTHER" id="PTHR30543">
    <property type="entry name" value="CHROMATE REDUCTASE"/>
    <property type="match status" value="1"/>
</dbReference>
<dbReference type="EMBL" id="QASO01000011">
    <property type="protein sequence ID" value="PTU80627.1"/>
    <property type="molecule type" value="Genomic_DNA"/>
</dbReference>
<dbReference type="GO" id="GO:0010181">
    <property type="term" value="F:FMN binding"/>
    <property type="evidence" value="ECO:0007669"/>
    <property type="project" value="TreeGrafter"/>
</dbReference>
<accession>A0A061CUB8</accession>
<evidence type="ECO:0000313" key="5">
    <source>
        <dbReference type="EMBL" id="SUD53246.1"/>
    </source>
</evidence>
<sequence>MLNIALVAGSSRNNSQSGKIARVLRQRLIEMGQTTQDTSSIIDLGLAPLPLWPAEDAGPWGMYQQQLAAADAVVIIAPEWNGMACPAIKNFFIYASKAELAHKPGLLVGVSSGIGGAYPISELRASSYKNCRLCYLPEHLIVRQVEKVLNGPQAVDEADERIRARIDYALDVLVRYAHALQPVRAAISFDNPAFANGM</sequence>
<dbReference type="EMBL" id="UGUW01000004">
    <property type="protein sequence ID" value="SUD60393.1"/>
    <property type="molecule type" value="Genomic_DNA"/>
</dbReference>
<dbReference type="Proteomes" id="UP000254084">
    <property type="component" value="Unassembled WGS sequence"/>
</dbReference>
<dbReference type="PANTHER" id="PTHR30543:SF31">
    <property type="entry name" value="NADPH-DEPENDENT AZOREDUCTASE AZR"/>
    <property type="match status" value="1"/>
</dbReference>
<keyword evidence="7" id="KW-1185">Reference proteome</keyword>
<keyword evidence="1" id="KW-0285">Flavoprotein</keyword>
<evidence type="ECO:0000313" key="6">
    <source>
        <dbReference type="EMBL" id="SUD60393.1"/>
    </source>
</evidence>
<accession>A0A2T5PSC9</accession>
<dbReference type="Pfam" id="PF03358">
    <property type="entry name" value="FMN_red"/>
    <property type="match status" value="1"/>
</dbReference>
<protein>
    <submittedName>
        <fullName evidence="3">NAD(P)H-dependent oxidoreductase</fullName>
    </submittedName>
    <submittedName>
        <fullName evidence="5">NADPH-dependent FMN reductase</fullName>
        <ecNumber evidence="5">1.7.1.6</ecNumber>
    </submittedName>
</protein>
<dbReference type="InterPro" id="IPR029039">
    <property type="entry name" value="Flavoprotein-like_sf"/>
</dbReference>
<evidence type="ECO:0000313" key="9">
    <source>
        <dbReference type="Proteomes" id="UP000255303"/>
    </source>
</evidence>
<reference evidence="8 9" key="2">
    <citation type="submission" date="2018-06" db="EMBL/GenBank/DDBJ databases">
        <authorList>
            <consortium name="Pathogen Informatics"/>
            <person name="Doyle S."/>
        </authorList>
    </citation>
    <scope>NUCLEOTIDE SEQUENCE [LARGE SCALE GENOMIC DNA]</scope>
    <source>
        <strain evidence="5 9">NCTC10692</strain>
        <strain evidence="6 8">NCTC10860</strain>
    </source>
</reference>
<dbReference type="AlphaFoldDB" id="A0A061CUB8"/>
<evidence type="ECO:0000259" key="2">
    <source>
        <dbReference type="Pfam" id="PF03358"/>
    </source>
</evidence>
<dbReference type="Proteomes" id="UP000244052">
    <property type="component" value="Unassembled WGS sequence"/>
</dbReference>
<evidence type="ECO:0000313" key="4">
    <source>
        <dbReference type="EMBL" id="PTU80627.1"/>
    </source>
</evidence>
<dbReference type="InterPro" id="IPR050712">
    <property type="entry name" value="NAD(P)H-dep_reductase"/>
</dbReference>
<dbReference type="RefSeq" id="WP_003461326.1">
    <property type="nucleotide sequence ID" value="NZ_CAURUH010000046.1"/>
</dbReference>
<gene>
    <name evidence="5" type="primary">azr_3</name>
    <name evidence="6" type="synonym">azr_2</name>
    <name evidence="4" type="ORF">DBO86_01980</name>
    <name evidence="3" type="ORF">N5J11_18655</name>
    <name evidence="5" type="ORF">NCTC10692_03761</name>
    <name evidence="6" type="ORF">NCTC10860_02733</name>
</gene>
<accession>A0A379JY16</accession>
<reference evidence="3" key="3">
    <citation type="submission" date="2022-09" db="EMBL/GenBank/DDBJ databases">
        <title>Intensive care unit water sources are persistently colonized with multi-drug resistant bacteria and are the site of extensive horizontal gene transfer of antibiotic resistance genes.</title>
        <authorList>
            <person name="Diorio-Toth L."/>
        </authorList>
    </citation>
    <scope>NUCLEOTIDE SEQUENCE</scope>
    <source>
        <strain evidence="3">GD03704</strain>
    </source>
</reference>
<dbReference type="SUPFAM" id="SSF52218">
    <property type="entry name" value="Flavoproteins"/>
    <property type="match status" value="1"/>
</dbReference>
<dbReference type="EC" id="1.7.1.6" evidence="5"/>
<keyword evidence="5" id="KW-0560">Oxidoreductase</keyword>
<dbReference type="GO" id="GO:0050446">
    <property type="term" value="F:azobenzene reductase (NADP+) activity"/>
    <property type="evidence" value="ECO:0007669"/>
    <property type="project" value="UniProtKB-EC"/>
</dbReference>
<dbReference type="EMBL" id="UGUV01000002">
    <property type="protein sequence ID" value="SUD53246.1"/>
    <property type="molecule type" value="Genomic_DNA"/>
</dbReference>
<name>A0A061CUB8_ECTOL</name>
<proteinExistence type="predicted"/>
<dbReference type="Proteomes" id="UP000255303">
    <property type="component" value="Unassembled WGS sequence"/>
</dbReference>
<dbReference type="GO" id="GO:0005829">
    <property type="term" value="C:cytosol"/>
    <property type="evidence" value="ECO:0007669"/>
    <property type="project" value="TreeGrafter"/>
</dbReference>